<dbReference type="InterPro" id="IPR011990">
    <property type="entry name" value="TPR-like_helical_dom_sf"/>
</dbReference>
<dbReference type="PROSITE" id="PS51375">
    <property type="entry name" value="PPR"/>
    <property type="match status" value="6"/>
</dbReference>
<dbReference type="InterPro" id="IPR033443">
    <property type="entry name" value="PROP1-like_PPR_dom"/>
</dbReference>
<dbReference type="EMBL" id="CAJNNW010008064">
    <property type="protein sequence ID" value="CAE8649700.1"/>
    <property type="molecule type" value="Genomic_DNA"/>
</dbReference>
<comment type="caution">
    <text evidence="4">The sequence shown here is derived from an EMBL/GenBank/DDBJ whole genome shotgun (WGS) entry which is preliminary data.</text>
</comment>
<reference evidence="4" key="1">
    <citation type="submission" date="2021-02" db="EMBL/GenBank/DDBJ databases">
        <authorList>
            <person name="Dougan E. K."/>
            <person name="Rhodes N."/>
            <person name="Thang M."/>
            <person name="Chan C."/>
        </authorList>
    </citation>
    <scope>NUCLEOTIDE SEQUENCE</scope>
</reference>
<dbReference type="PANTHER" id="PTHR47447:SF17">
    <property type="entry name" value="OS12G0638900 PROTEIN"/>
    <property type="match status" value="1"/>
</dbReference>
<dbReference type="NCBIfam" id="TIGR00756">
    <property type="entry name" value="PPR"/>
    <property type="match status" value="5"/>
</dbReference>
<dbReference type="AlphaFoldDB" id="A0A813IAZ2"/>
<dbReference type="Pfam" id="PF17177">
    <property type="entry name" value="PPR_long"/>
    <property type="match status" value="1"/>
</dbReference>
<keyword evidence="1" id="KW-0677">Repeat</keyword>
<accession>A0A813IAZ2</accession>
<dbReference type="Gene3D" id="1.25.40.10">
    <property type="entry name" value="Tetratricopeptide repeat domain"/>
    <property type="match status" value="2"/>
</dbReference>
<organism evidence="4 5">
    <name type="scientific">Polarella glacialis</name>
    <name type="common">Dinoflagellate</name>
    <dbReference type="NCBI Taxonomy" id="89957"/>
    <lineage>
        <taxon>Eukaryota</taxon>
        <taxon>Sar</taxon>
        <taxon>Alveolata</taxon>
        <taxon>Dinophyceae</taxon>
        <taxon>Suessiales</taxon>
        <taxon>Suessiaceae</taxon>
        <taxon>Polarella</taxon>
    </lineage>
</organism>
<dbReference type="PANTHER" id="PTHR47447">
    <property type="entry name" value="OS03G0856100 PROTEIN"/>
    <property type="match status" value="1"/>
</dbReference>
<name>A0A813IAZ2_POLGL</name>
<feature type="repeat" description="PPR" evidence="2">
    <location>
        <begin position="288"/>
        <end position="324"/>
    </location>
</feature>
<proteinExistence type="predicted"/>
<feature type="repeat" description="PPR" evidence="2">
    <location>
        <begin position="211"/>
        <end position="245"/>
    </location>
</feature>
<feature type="domain" description="PROP1-like PPR" evidence="3">
    <location>
        <begin position="109"/>
        <end position="235"/>
    </location>
</feature>
<gene>
    <name evidence="4" type="ORF">PGLA2088_LOCUS7661</name>
</gene>
<evidence type="ECO:0000256" key="1">
    <source>
        <dbReference type="ARBA" id="ARBA00022737"/>
    </source>
</evidence>
<evidence type="ECO:0000313" key="4">
    <source>
        <dbReference type="EMBL" id="CAE8649700.1"/>
    </source>
</evidence>
<feature type="repeat" description="PPR" evidence="2">
    <location>
        <begin position="253"/>
        <end position="287"/>
    </location>
</feature>
<dbReference type="Proteomes" id="UP000626109">
    <property type="component" value="Unassembled WGS sequence"/>
</dbReference>
<feature type="repeat" description="PPR" evidence="2">
    <location>
        <begin position="141"/>
        <end position="175"/>
    </location>
</feature>
<dbReference type="Pfam" id="PF13812">
    <property type="entry name" value="PPR_3"/>
    <property type="match status" value="1"/>
</dbReference>
<evidence type="ECO:0000259" key="3">
    <source>
        <dbReference type="Pfam" id="PF17177"/>
    </source>
</evidence>
<protein>
    <recommendedName>
        <fullName evidence="3">PROP1-like PPR domain-containing protein</fullName>
    </recommendedName>
</protein>
<evidence type="ECO:0000313" key="5">
    <source>
        <dbReference type="Proteomes" id="UP000626109"/>
    </source>
</evidence>
<feature type="non-terminal residue" evidence="4">
    <location>
        <position position="1"/>
    </location>
</feature>
<dbReference type="InterPro" id="IPR002885">
    <property type="entry name" value="PPR_rpt"/>
</dbReference>
<sequence length="483" mass="53277">SAAAALQDCRVSGAPRGAFGEKISRMTLNHRQIHWEDRQTVGQISDLLLMGFYDTISELLRSGKVSLLNSATLTALMRRCAASGGRGLEAVEWVLLELLMCGPPPAVSVFNVALNLFAQAQELNKARTIWKAMESHGVLPNKITYNTMVKACVAAADPSEAEKWLLHMCQAGVKPCLVSFTTLINGYSKVGQKEKAEECFELMQEFGIAPDVQLYNSMIDACAKAKDWQRAEHWLCSMQAEAVARGNKTLVPDLRSFNCVINACAQAAQGQRAEYWLQQLVLAGLCPDVISYGSVMHAIARDCKPRMERAEYWMQEMMANRIMPNLRCFNTILAAALATGAPALVRLWLDRASGLGLYSTQITYQDLFQYYLKAHDLAAAKELRNSTEGSHFAPWAEEWNQARRHSEPEVGTGGVFARIRSSAGQRMPGKSLRNTAWQAEPWCTSTTSRSTTSSSITSATITLEDTSLVLKSGAPDGIIRLWL</sequence>
<feature type="repeat" description="PPR" evidence="2">
    <location>
        <begin position="106"/>
        <end position="140"/>
    </location>
</feature>
<feature type="repeat" description="PPR" evidence="2">
    <location>
        <begin position="176"/>
        <end position="210"/>
    </location>
</feature>
<evidence type="ECO:0000256" key="2">
    <source>
        <dbReference type="PROSITE-ProRule" id="PRU00708"/>
    </source>
</evidence>